<dbReference type="AlphaFoldDB" id="A0A0E0DAG1"/>
<reference evidence="2" key="2">
    <citation type="submission" date="2018-05" db="EMBL/GenBank/DDBJ databases">
        <title>OmerRS3 (Oryza meridionalis Reference Sequence Version 3).</title>
        <authorList>
            <person name="Zhang J."/>
            <person name="Kudrna D."/>
            <person name="Lee S."/>
            <person name="Talag J."/>
            <person name="Welchert J."/>
            <person name="Wing R.A."/>
        </authorList>
    </citation>
    <scope>NUCLEOTIDE SEQUENCE [LARGE SCALE GENOMIC DNA]</scope>
    <source>
        <strain evidence="2">cv. OR44</strain>
    </source>
</reference>
<keyword evidence="3" id="KW-1185">Reference proteome</keyword>
<feature type="compositionally biased region" description="Basic residues" evidence="1">
    <location>
        <begin position="102"/>
        <end position="112"/>
    </location>
</feature>
<proteinExistence type="predicted"/>
<name>A0A0E0DAG1_9ORYZ</name>
<sequence>MLKLKQQDYTSNSGEGGGAQRRATPSGAREAAKAAVLDGGDAVRAEAASRGGGGRAGAWRSWQAEGAEPACGSRGRRSRVWPAEAASPAARMPVSGGGGLGRVRHRPRRGGRRIGEADGAGARGPAPMSGGGGAACPAEGAGVACGAEARLRCGVRPVELRSRAWPAEVAEPRAGANSHNGRSPAERGVNRYFTAEVMEPRFAGGEVLDQRRRRGRTQTVWLELRGHRAEPELVARVQSAAAEAHAATEPELNSLGGIARGAEAGAADPMHGGRHTQARASAALPVARRPARNGGGAWLDGSTDVAARS</sequence>
<evidence type="ECO:0000256" key="1">
    <source>
        <dbReference type="SAM" id="MobiDB-lite"/>
    </source>
</evidence>
<dbReference type="HOGENOM" id="CLU_901325_0_0_1"/>
<feature type="region of interest" description="Disordered" evidence="1">
    <location>
        <begin position="1"/>
        <end position="126"/>
    </location>
</feature>
<evidence type="ECO:0000313" key="3">
    <source>
        <dbReference type="Proteomes" id="UP000008021"/>
    </source>
</evidence>
<protein>
    <submittedName>
        <fullName evidence="2">Uncharacterized protein</fullName>
    </submittedName>
</protein>
<accession>A0A0E0DAG1</accession>
<reference evidence="2" key="1">
    <citation type="submission" date="2015-04" db="UniProtKB">
        <authorList>
            <consortium name="EnsemblPlants"/>
        </authorList>
    </citation>
    <scope>IDENTIFICATION</scope>
</reference>
<dbReference type="Proteomes" id="UP000008021">
    <property type="component" value="Chromosome 4"/>
</dbReference>
<dbReference type="EnsemblPlants" id="OMERI04G01660.1">
    <property type="protein sequence ID" value="OMERI04G01660.1"/>
    <property type="gene ID" value="OMERI04G01660"/>
</dbReference>
<dbReference type="Gramene" id="OMERI04G01660.1">
    <property type="protein sequence ID" value="OMERI04G01660.1"/>
    <property type="gene ID" value="OMERI04G01660"/>
</dbReference>
<evidence type="ECO:0000313" key="2">
    <source>
        <dbReference type="EnsemblPlants" id="OMERI04G01660.1"/>
    </source>
</evidence>
<feature type="region of interest" description="Disordered" evidence="1">
    <location>
        <begin position="259"/>
        <end position="309"/>
    </location>
</feature>
<organism evidence="2">
    <name type="scientific">Oryza meridionalis</name>
    <dbReference type="NCBI Taxonomy" id="40149"/>
    <lineage>
        <taxon>Eukaryota</taxon>
        <taxon>Viridiplantae</taxon>
        <taxon>Streptophyta</taxon>
        <taxon>Embryophyta</taxon>
        <taxon>Tracheophyta</taxon>
        <taxon>Spermatophyta</taxon>
        <taxon>Magnoliopsida</taxon>
        <taxon>Liliopsida</taxon>
        <taxon>Poales</taxon>
        <taxon>Poaceae</taxon>
        <taxon>BOP clade</taxon>
        <taxon>Oryzoideae</taxon>
        <taxon>Oryzeae</taxon>
        <taxon>Oryzinae</taxon>
        <taxon>Oryza</taxon>
    </lineage>
</organism>